<dbReference type="Pfam" id="PF00211">
    <property type="entry name" value="Guanylate_cyc"/>
    <property type="match status" value="1"/>
</dbReference>
<evidence type="ECO:0000256" key="1">
    <source>
        <dbReference type="SAM" id="Phobius"/>
    </source>
</evidence>
<keyword evidence="1" id="KW-0472">Membrane</keyword>
<dbReference type="Gene3D" id="3.30.450.290">
    <property type="match status" value="1"/>
</dbReference>
<dbReference type="GO" id="GO:0035556">
    <property type="term" value="P:intracellular signal transduction"/>
    <property type="evidence" value="ECO:0007669"/>
    <property type="project" value="InterPro"/>
</dbReference>
<name>A0A9D5Q4D9_9BACT</name>
<dbReference type="SUPFAM" id="SSF55073">
    <property type="entry name" value="Nucleotide cyclase"/>
    <property type="match status" value="1"/>
</dbReference>
<keyword evidence="1" id="KW-1133">Transmembrane helix</keyword>
<dbReference type="PANTHER" id="PTHR43081:SF1">
    <property type="entry name" value="ADENYLATE CYCLASE, TERMINAL-DIFFERENTIATION SPECIFIC"/>
    <property type="match status" value="1"/>
</dbReference>
<sequence length="477" mass="53169">MKRSLSITQKVTSIILVSLVLGIGVVVFYFAYGQNKTLSDSTEENLHQQTDILHESIKNLMLPGEAPLAVSLFRDIRTSRAMYEIMLYRRNGVEAFSDNSTIEMVNTNLEMPRFQPHDLDVPGEPISEENDLFFQAVNTITTVASRSTENENTYFTIYKPLLNLPKCIGCHGSDHTIRGVIEIRANLTSTLTEARQNILIAGLIFVGVVLILFLVLSSFLRRTVIAPIHRIGHVASEVTKGNFHDKVFITTRDEIGRLAEQINTMVDGLYERFELSKYVSSSTIQSIKNSEKGTKTEMALLFSDIRGFTSFSEKVSPEAVVENLNAILAVQTDIIHRHGGDIDKYVGDEIVALFTGAQKERDACISALEIQEYIAFHADELAHLAVGIGINTGEVVLGRVGSDVRADFTVIGDHVNFASRLCSEAKRDMILVSESTYQPLRELAEVKGPYEIRVKGKAQPQHVYVFTNLKRQQAEQA</sequence>
<feature type="transmembrane region" description="Helical" evidence="1">
    <location>
        <begin position="198"/>
        <end position="220"/>
    </location>
</feature>
<dbReference type="Gene3D" id="3.30.70.1230">
    <property type="entry name" value="Nucleotide cyclase"/>
    <property type="match status" value="1"/>
</dbReference>
<dbReference type="InterPro" id="IPR050697">
    <property type="entry name" value="Adenylyl/Guanylyl_Cyclase_3/4"/>
</dbReference>
<dbReference type="SMART" id="SM00304">
    <property type="entry name" value="HAMP"/>
    <property type="match status" value="1"/>
</dbReference>
<dbReference type="EMBL" id="WJJP01000032">
    <property type="protein sequence ID" value="MBD3323158.1"/>
    <property type="molecule type" value="Genomic_DNA"/>
</dbReference>
<dbReference type="Gene3D" id="1.10.8.500">
    <property type="entry name" value="HAMP domain in histidine kinase"/>
    <property type="match status" value="1"/>
</dbReference>
<evidence type="ECO:0000313" key="4">
    <source>
        <dbReference type="EMBL" id="MBD3323158.1"/>
    </source>
</evidence>
<organism evidence="4 5">
    <name type="scientific">candidate division KSB3 bacterium</name>
    <dbReference type="NCBI Taxonomy" id="2044937"/>
    <lineage>
        <taxon>Bacteria</taxon>
        <taxon>candidate division KSB3</taxon>
    </lineage>
</organism>
<accession>A0A9D5Q4D9</accession>
<feature type="domain" description="Guanylate cyclase" evidence="2">
    <location>
        <begin position="299"/>
        <end position="422"/>
    </location>
</feature>
<dbReference type="PROSITE" id="PS50125">
    <property type="entry name" value="GUANYLATE_CYCLASE_2"/>
    <property type="match status" value="1"/>
</dbReference>
<dbReference type="InterPro" id="IPR029787">
    <property type="entry name" value="Nucleotide_cyclase"/>
</dbReference>
<dbReference type="SMART" id="SM00044">
    <property type="entry name" value="CYCc"/>
    <property type="match status" value="1"/>
</dbReference>
<dbReference type="SUPFAM" id="SSF158472">
    <property type="entry name" value="HAMP domain-like"/>
    <property type="match status" value="1"/>
</dbReference>
<dbReference type="InterPro" id="IPR003660">
    <property type="entry name" value="HAMP_dom"/>
</dbReference>
<proteinExistence type="predicted"/>
<comment type="caution">
    <text evidence="4">The sequence shown here is derived from an EMBL/GenBank/DDBJ whole genome shotgun (WGS) entry which is preliminary data.</text>
</comment>
<gene>
    <name evidence="4" type="ORF">GF339_01155</name>
</gene>
<feature type="domain" description="HAMP" evidence="3">
    <location>
        <begin position="222"/>
        <end position="274"/>
    </location>
</feature>
<protein>
    <submittedName>
        <fullName evidence="4">HAMP domain-containing protein</fullName>
    </submittedName>
</protein>
<feature type="transmembrane region" description="Helical" evidence="1">
    <location>
        <begin position="12"/>
        <end position="32"/>
    </location>
</feature>
<dbReference type="PANTHER" id="PTHR43081">
    <property type="entry name" value="ADENYLATE CYCLASE, TERMINAL-DIFFERENTIATION SPECIFIC-RELATED"/>
    <property type="match status" value="1"/>
</dbReference>
<dbReference type="GO" id="GO:0004016">
    <property type="term" value="F:adenylate cyclase activity"/>
    <property type="evidence" value="ECO:0007669"/>
    <property type="project" value="UniProtKB-ARBA"/>
</dbReference>
<reference evidence="4" key="1">
    <citation type="submission" date="2019-11" db="EMBL/GenBank/DDBJ databases">
        <title>Microbial mats filling the niche in hypersaline microbial mats.</title>
        <authorList>
            <person name="Wong H.L."/>
            <person name="Macleod F.I."/>
            <person name="White R.A. III"/>
            <person name="Burns B.P."/>
        </authorList>
    </citation>
    <scope>NUCLEOTIDE SEQUENCE</scope>
    <source>
        <strain evidence="4">Rbin_158</strain>
    </source>
</reference>
<dbReference type="CDD" id="cd06225">
    <property type="entry name" value="HAMP"/>
    <property type="match status" value="1"/>
</dbReference>
<dbReference type="CDD" id="cd07302">
    <property type="entry name" value="CHD"/>
    <property type="match status" value="1"/>
</dbReference>
<dbReference type="AlphaFoldDB" id="A0A9D5Q4D9"/>
<evidence type="ECO:0000313" key="5">
    <source>
        <dbReference type="Proteomes" id="UP000649604"/>
    </source>
</evidence>
<evidence type="ECO:0000259" key="2">
    <source>
        <dbReference type="PROSITE" id="PS50125"/>
    </source>
</evidence>
<evidence type="ECO:0000259" key="3">
    <source>
        <dbReference type="PROSITE" id="PS50885"/>
    </source>
</evidence>
<dbReference type="GO" id="GO:0006171">
    <property type="term" value="P:cAMP biosynthetic process"/>
    <property type="evidence" value="ECO:0007669"/>
    <property type="project" value="TreeGrafter"/>
</dbReference>
<keyword evidence="1" id="KW-0812">Transmembrane</keyword>
<dbReference type="Proteomes" id="UP000649604">
    <property type="component" value="Unassembled WGS sequence"/>
</dbReference>
<dbReference type="InterPro" id="IPR001054">
    <property type="entry name" value="A/G_cyclase"/>
</dbReference>
<dbReference type="PROSITE" id="PS50885">
    <property type="entry name" value="HAMP"/>
    <property type="match status" value="1"/>
</dbReference>
<dbReference type="Pfam" id="PF00672">
    <property type="entry name" value="HAMP"/>
    <property type="match status" value="1"/>
</dbReference>
<dbReference type="GO" id="GO:0016020">
    <property type="term" value="C:membrane"/>
    <property type="evidence" value="ECO:0007669"/>
    <property type="project" value="InterPro"/>
</dbReference>